<sequence>MAKGNLAACLPVTLAYEGGWADHPKDPGGATMKGVTLAVYRKYRPGASKADLRAISDKEIQSIYRDGYWTPVRGDDLPYGVDLVVFDFGVNSGPSRTAKYLQSVAGVAQDGKIGSGTVKAVKGMVGKTIIQKFCAKRLGFVQGLSTFKVFGKGWSRRIADVEAKAVAMWLRHATTAEPDRQREILNGEAEQASKTAKQQGKTGGTAAGGGAVVSGGDAALNGAGWVAAAVLVAAVAIAVVVLVKARQNKQRAEAYATAAAAV</sequence>
<dbReference type="InterPro" id="IPR023346">
    <property type="entry name" value="Lysozyme-like_dom_sf"/>
</dbReference>
<evidence type="ECO:0000313" key="4">
    <source>
        <dbReference type="Proteomes" id="UP000587524"/>
    </source>
</evidence>
<protein>
    <submittedName>
        <fullName evidence="3">Lysozyme family protein</fullName>
    </submittedName>
</protein>
<keyword evidence="4" id="KW-1185">Reference proteome</keyword>
<dbReference type="EMBL" id="JACJHZ010000002">
    <property type="protein sequence ID" value="MBA9018546.1"/>
    <property type="molecule type" value="Genomic_DNA"/>
</dbReference>
<evidence type="ECO:0000313" key="3">
    <source>
        <dbReference type="EMBL" id="MBA9018546.1"/>
    </source>
</evidence>
<keyword evidence="1" id="KW-0812">Transmembrane</keyword>
<name>A0ABR6C197_9HYPH</name>
<reference evidence="3 4" key="1">
    <citation type="submission" date="2020-08" db="EMBL/GenBank/DDBJ databases">
        <title>Genomic Encyclopedia of Type Strains, Phase IV (KMG-IV): sequencing the most valuable type-strain genomes for metagenomic binning, comparative biology and taxonomic classification.</title>
        <authorList>
            <person name="Goeker M."/>
        </authorList>
    </citation>
    <scope>NUCLEOTIDE SEQUENCE [LARGE SCALE GENOMIC DNA]</scope>
    <source>
        <strain evidence="3 4">DSM 17455</strain>
    </source>
</reference>
<evidence type="ECO:0000259" key="2">
    <source>
        <dbReference type="Pfam" id="PF05838"/>
    </source>
</evidence>
<keyword evidence="1" id="KW-0472">Membrane</keyword>
<gene>
    <name evidence="3" type="ORF">HNQ97_000532</name>
</gene>
<evidence type="ECO:0000256" key="1">
    <source>
        <dbReference type="SAM" id="Phobius"/>
    </source>
</evidence>
<feature type="transmembrane region" description="Helical" evidence="1">
    <location>
        <begin position="222"/>
        <end position="243"/>
    </location>
</feature>
<dbReference type="RefSeq" id="WP_182573394.1">
    <property type="nucleotide sequence ID" value="NZ_JACJHY010000002.1"/>
</dbReference>
<dbReference type="CDD" id="cd13926">
    <property type="entry name" value="N-acetylmuramidase_GH108"/>
    <property type="match status" value="1"/>
</dbReference>
<dbReference type="SUPFAM" id="SSF53955">
    <property type="entry name" value="Lysozyme-like"/>
    <property type="match status" value="1"/>
</dbReference>
<organism evidence="3 4">
    <name type="scientific">Aminobacter ciceronei</name>
    <dbReference type="NCBI Taxonomy" id="150723"/>
    <lineage>
        <taxon>Bacteria</taxon>
        <taxon>Pseudomonadati</taxon>
        <taxon>Pseudomonadota</taxon>
        <taxon>Alphaproteobacteria</taxon>
        <taxon>Hyphomicrobiales</taxon>
        <taxon>Phyllobacteriaceae</taxon>
        <taxon>Aminobacter</taxon>
    </lineage>
</organism>
<proteinExistence type="predicted"/>
<dbReference type="Gene3D" id="1.20.141.10">
    <property type="entry name" value="Chitosanase, subunit A, domain 1"/>
    <property type="match status" value="1"/>
</dbReference>
<dbReference type="InterPro" id="IPR008565">
    <property type="entry name" value="TtsA-like_GH18_dom"/>
</dbReference>
<accession>A0ABR6C197</accession>
<feature type="domain" description="TtsA-like Glycoside hydrolase family 108" evidence="2">
    <location>
        <begin position="12"/>
        <end position="93"/>
    </location>
</feature>
<dbReference type="Proteomes" id="UP000587524">
    <property type="component" value="Unassembled WGS sequence"/>
</dbReference>
<comment type="caution">
    <text evidence="3">The sequence shown here is derived from an EMBL/GenBank/DDBJ whole genome shotgun (WGS) entry which is preliminary data.</text>
</comment>
<keyword evidence="1" id="KW-1133">Transmembrane helix</keyword>
<dbReference type="Pfam" id="PF05838">
    <property type="entry name" value="Glyco_hydro_108"/>
    <property type="match status" value="1"/>
</dbReference>